<dbReference type="AlphaFoldDB" id="A0A0M0K0M5"/>
<gene>
    <name evidence="2" type="ORF">Ctob_007992</name>
</gene>
<organism evidence="2 3">
    <name type="scientific">Chrysochromulina tobinii</name>
    <dbReference type="NCBI Taxonomy" id="1460289"/>
    <lineage>
        <taxon>Eukaryota</taxon>
        <taxon>Haptista</taxon>
        <taxon>Haptophyta</taxon>
        <taxon>Prymnesiophyceae</taxon>
        <taxon>Prymnesiales</taxon>
        <taxon>Chrysochromulinaceae</taxon>
        <taxon>Chrysochromulina</taxon>
    </lineage>
</organism>
<protein>
    <submittedName>
        <fullName evidence="2">Uncharacterized protein</fullName>
    </submittedName>
</protein>
<name>A0A0M0K0M5_9EUKA</name>
<comment type="caution">
    <text evidence="2">The sequence shown here is derived from an EMBL/GenBank/DDBJ whole genome shotgun (WGS) entry which is preliminary data.</text>
</comment>
<evidence type="ECO:0000313" key="2">
    <source>
        <dbReference type="EMBL" id="KOO32431.1"/>
    </source>
</evidence>
<dbReference type="InterPro" id="IPR011989">
    <property type="entry name" value="ARM-like"/>
</dbReference>
<sequence length="511" mass="53073">MSSFKAGAGKRNLRQNSSTAAAAAVLEATSSTSTRTEFSAAVCQICNVIDELAQRERDEATDANDESSWRLEAIQIVTLMINSASRTMQMRATKTITALASQCGEQLKREVTEVPGMATKLVSLMKSGLLPGMSAAIDALDADEKEKARPMTVPISSKTDALVALRNIALSSDRNLEYISAQKTVIPQLVALMTKMHDGGDENRSATSGDSKNKPKSETSGQSGTSGSDDAPEKKAYMLSKAEIAARKESGRELRQLAESAGQMLHTLILQGKDEVKKIIIGAIISTVQQPGSKPPEDVPALMQILRSTAEEQLTLVQQGNDQQALQSALEFGRWIKVPTIMLGEARNNFKAALDKRRHVEAQRLRRLEMGIGNLEADLNDPKRLLAVTPRTPHMGGGATALTARSLGAEIGGAGGGAGGGSATARTKSASAAVIASSGGPDAAHASGAASGASKGVGVGASKGGKLGVRKLDLGAHDVKGKRGGAQASERGGGGVAVATSELVGGLIAYI</sequence>
<dbReference type="Gene3D" id="1.25.10.10">
    <property type="entry name" value="Leucine-rich Repeat Variant"/>
    <property type="match status" value="1"/>
</dbReference>
<keyword evidence="3" id="KW-1185">Reference proteome</keyword>
<reference evidence="3" key="1">
    <citation type="journal article" date="2015" name="PLoS Genet.">
        <title>Genome Sequence and Transcriptome Analyses of Chrysochromulina tobin: Metabolic Tools for Enhanced Algal Fitness in the Prominent Order Prymnesiales (Haptophyceae).</title>
        <authorList>
            <person name="Hovde B.T."/>
            <person name="Deodato C.R."/>
            <person name="Hunsperger H.M."/>
            <person name="Ryken S.A."/>
            <person name="Yost W."/>
            <person name="Jha R.K."/>
            <person name="Patterson J."/>
            <person name="Monnat R.J. Jr."/>
            <person name="Barlow S.B."/>
            <person name="Starkenburg S.R."/>
            <person name="Cattolico R.A."/>
        </authorList>
    </citation>
    <scope>NUCLEOTIDE SEQUENCE</scope>
    <source>
        <strain evidence="3">CCMP291</strain>
    </source>
</reference>
<proteinExistence type="predicted"/>
<evidence type="ECO:0000256" key="1">
    <source>
        <dbReference type="SAM" id="MobiDB-lite"/>
    </source>
</evidence>
<dbReference type="EMBL" id="JWZX01001776">
    <property type="protein sequence ID" value="KOO32431.1"/>
    <property type="molecule type" value="Genomic_DNA"/>
</dbReference>
<dbReference type="InterPro" id="IPR016024">
    <property type="entry name" value="ARM-type_fold"/>
</dbReference>
<feature type="region of interest" description="Disordered" evidence="1">
    <location>
        <begin position="198"/>
        <end position="233"/>
    </location>
</feature>
<dbReference type="SUPFAM" id="SSF48371">
    <property type="entry name" value="ARM repeat"/>
    <property type="match status" value="1"/>
</dbReference>
<feature type="compositionally biased region" description="Low complexity" evidence="1">
    <location>
        <begin position="218"/>
        <end position="228"/>
    </location>
</feature>
<evidence type="ECO:0000313" key="3">
    <source>
        <dbReference type="Proteomes" id="UP000037460"/>
    </source>
</evidence>
<accession>A0A0M0K0M5</accession>
<dbReference type="Proteomes" id="UP000037460">
    <property type="component" value="Unassembled WGS sequence"/>
</dbReference>